<evidence type="ECO:0000256" key="1">
    <source>
        <dbReference type="SAM" id="MobiDB-lite"/>
    </source>
</evidence>
<evidence type="ECO:0000256" key="2">
    <source>
        <dbReference type="SAM" id="Phobius"/>
    </source>
</evidence>
<dbReference type="CDD" id="cd07990">
    <property type="entry name" value="LPLAT_LCLAT1-like"/>
    <property type="match status" value="1"/>
</dbReference>
<reference evidence="4" key="1">
    <citation type="submission" date="2018-10" db="EMBL/GenBank/DDBJ databases">
        <title>Transcriptome assembly of Aceria tosichella (Wheat curl mite) Type 2.</title>
        <authorList>
            <person name="Scully E.D."/>
            <person name="Geib S.M."/>
            <person name="Palmer N.A."/>
            <person name="Gupta A.K."/>
            <person name="Sarath G."/>
            <person name="Tatineni S."/>
        </authorList>
    </citation>
    <scope>NUCLEOTIDE SEQUENCE</scope>
    <source>
        <strain evidence="4">LincolnNE</strain>
    </source>
</reference>
<gene>
    <name evidence="4" type="primary">AGPAT4_2</name>
    <name evidence="4" type="ORF">g.10519</name>
</gene>
<keyword evidence="4" id="KW-0012">Acyltransferase</keyword>
<keyword evidence="4" id="KW-0808">Transferase</keyword>
<accession>A0A6G1SM13</accession>
<sequence length="489" mass="56695">MLTTAEQNASRSNSCSRSSNNNNTDVVNNNIKPEQMTDETIAQMTERDRVSPLDEPRRRSSIELMLGKLLIILTLVSFIFVGSILNLVQLLLTLTIRLSNNRRWRRWHKWLIGQLVYAIFAQPVCLLYLWPRWQLEIVLDDKALIEDVQKNMFGIIIANHTFELDWMTCFVLADQLGNMGNYKCFSKDELKWLPITGWTFWMADLIYVKRDWKQDRARIAAKLNELLDYNQILLGIFAEGTRWTQEKHNDAVEFAKSRSIEPYKHHLFPRPRGFNYTMRHYLRLSAGAGTEVNSSNNGAHSENEMNQKGPASACALVNDSAAGPIRLFNLEIVMPDRPKFKTFLEGGLLRASIYCEEILLNDELRREALSSRDEDDCPKLTKLLQDIYRRKDELIDEFMANNQRFRVKSPRGGYYPIRKPVRPFLYWLAGMSTTYGTFTFLASTLFAGSVWFWSLVVAFVTSGLLLLRRIERESVPTKLVKRQRADRVS</sequence>
<feature type="compositionally biased region" description="Low complexity" evidence="1">
    <location>
        <begin position="8"/>
        <end position="30"/>
    </location>
</feature>
<dbReference type="PANTHER" id="PTHR10983:SF24">
    <property type="entry name" value="1-ACYLGLYCEROL-3-PHOSPHATE O-ACYLTRANSFERASE 3, ISOFORM E-RELATED"/>
    <property type="match status" value="1"/>
</dbReference>
<feature type="domain" description="Phospholipid/glycerol acyltransferase" evidence="3">
    <location>
        <begin position="154"/>
        <end position="275"/>
    </location>
</feature>
<proteinExistence type="predicted"/>
<feature type="transmembrane region" description="Helical" evidence="2">
    <location>
        <begin position="110"/>
        <end position="130"/>
    </location>
</feature>
<dbReference type="Pfam" id="PF01553">
    <property type="entry name" value="Acyltransferase"/>
    <property type="match status" value="1"/>
</dbReference>
<dbReference type="PANTHER" id="PTHR10983">
    <property type="entry name" value="1-ACYLGLYCEROL-3-PHOSPHATE ACYLTRANSFERASE-RELATED"/>
    <property type="match status" value="1"/>
</dbReference>
<name>A0A6G1SM13_9ACAR</name>
<dbReference type="GO" id="GO:0012505">
    <property type="term" value="C:endomembrane system"/>
    <property type="evidence" value="ECO:0007669"/>
    <property type="project" value="TreeGrafter"/>
</dbReference>
<dbReference type="AlphaFoldDB" id="A0A6G1SM13"/>
<dbReference type="EMBL" id="GGYP01006446">
    <property type="protein sequence ID" value="MDE51217.1"/>
    <property type="molecule type" value="Transcribed_RNA"/>
</dbReference>
<dbReference type="SMART" id="SM00563">
    <property type="entry name" value="PlsC"/>
    <property type="match status" value="1"/>
</dbReference>
<dbReference type="GO" id="GO:0003841">
    <property type="term" value="F:1-acylglycerol-3-phosphate O-acyltransferase activity"/>
    <property type="evidence" value="ECO:0007669"/>
    <property type="project" value="TreeGrafter"/>
</dbReference>
<dbReference type="SUPFAM" id="SSF69593">
    <property type="entry name" value="Glycerol-3-phosphate (1)-acyltransferase"/>
    <property type="match status" value="1"/>
</dbReference>
<feature type="transmembrane region" description="Helical" evidence="2">
    <location>
        <begin position="424"/>
        <end position="444"/>
    </location>
</feature>
<keyword evidence="2" id="KW-0812">Transmembrane</keyword>
<protein>
    <submittedName>
        <fullName evidence="4">1-acyl-sn-glycerol-3-phosphate acyltransferase delta</fullName>
    </submittedName>
</protein>
<keyword evidence="2" id="KW-0472">Membrane</keyword>
<feature type="region of interest" description="Disordered" evidence="1">
    <location>
        <begin position="1"/>
        <end position="32"/>
    </location>
</feature>
<dbReference type="InterPro" id="IPR002123">
    <property type="entry name" value="Plipid/glycerol_acylTrfase"/>
</dbReference>
<feature type="transmembrane region" description="Helical" evidence="2">
    <location>
        <begin position="69"/>
        <end position="98"/>
    </location>
</feature>
<evidence type="ECO:0000259" key="3">
    <source>
        <dbReference type="SMART" id="SM00563"/>
    </source>
</evidence>
<evidence type="ECO:0000313" key="4">
    <source>
        <dbReference type="EMBL" id="MDE51217.1"/>
    </source>
</evidence>
<organism evidence="4">
    <name type="scientific">Aceria tosichella</name>
    <name type="common">wheat curl mite</name>
    <dbReference type="NCBI Taxonomy" id="561515"/>
    <lineage>
        <taxon>Eukaryota</taxon>
        <taxon>Metazoa</taxon>
        <taxon>Ecdysozoa</taxon>
        <taxon>Arthropoda</taxon>
        <taxon>Chelicerata</taxon>
        <taxon>Arachnida</taxon>
        <taxon>Acari</taxon>
        <taxon>Acariformes</taxon>
        <taxon>Trombidiformes</taxon>
        <taxon>Prostigmata</taxon>
        <taxon>Eupodina</taxon>
        <taxon>Eriophyoidea</taxon>
        <taxon>Eriophyidae</taxon>
        <taxon>Eriophyinae</taxon>
        <taxon>Aceriini</taxon>
        <taxon>Aceria</taxon>
    </lineage>
</organism>
<feature type="transmembrane region" description="Helical" evidence="2">
    <location>
        <begin position="450"/>
        <end position="467"/>
    </location>
</feature>
<keyword evidence="2" id="KW-1133">Transmembrane helix</keyword>